<protein>
    <submittedName>
        <fullName evidence="2">Uncharacterized protein</fullName>
    </submittedName>
</protein>
<dbReference type="EMBL" id="LAZR01014650">
    <property type="protein sequence ID" value="KKM16543.1"/>
    <property type="molecule type" value="Genomic_DNA"/>
</dbReference>
<comment type="caution">
    <text evidence="2">The sequence shown here is derived from an EMBL/GenBank/DDBJ whole genome shotgun (WGS) entry which is preliminary data.</text>
</comment>
<sequence>MAKYGEWNRKGATLSDVTAKKEYGVDRDFIVEGIRVGKLEYREGSIWGNPYLRLLRSQLEQYIAEELGADRLSSAKSQIELRKVKKEMAGLKKRLRELQTRRTELEKQMDK</sequence>
<organism evidence="2">
    <name type="scientific">marine sediment metagenome</name>
    <dbReference type="NCBI Taxonomy" id="412755"/>
    <lineage>
        <taxon>unclassified sequences</taxon>
        <taxon>metagenomes</taxon>
        <taxon>ecological metagenomes</taxon>
    </lineage>
</organism>
<accession>A0A0F9K344</accession>
<gene>
    <name evidence="2" type="ORF">LCGC14_1684760</name>
</gene>
<name>A0A0F9K344_9ZZZZ</name>
<dbReference type="AlphaFoldDB" id="A0A0F9K344"/>
<keyword evidence="1" id="KW-0175">Coiled coil</keyword>
<proteinExistence type="predicted"/>
<reference evidence="2" key="1">
    <citation type="journal article" date="2015" name="Nature">
        <title>Complex archaea that bridge the gap between prokaryotes and eukaryotes.</title>
        <authorList>
            <person name="Spang A."/>
            <person name="Saw J.H."/>
            <person name="Jorgensen S.L."/>
            <person name="Zaremba-Niedzwiedzka K."/>
            <person name="Martijn J."/>
            <person name="Lind A.E."/>
            <person name="van Eijk R."/>
            <person name="Schleper C."/>
            <person name="Guy L."/>
            <person name="Ettema T.J."/>
        </authorList>
    </citation>
    <scope>NUCLEOTIDE SEQUENCE</scope>
</reference>
<evidence type="ECO:0000313" key="2">
    <source>
        <dbReference type="EMBL" id="KKM16543.1"/>
    </source>
</evidence>
<evidence type="ECO:0000256" key="1">
    <source>
        <dbReference type="SAM" id="Coils"/>
    </source>
</evidence>
<feature type="coiled-coil region" evidence="1">
    <location>
        <begin position="74"/>
        <end position="108"/>
    </location>
</feature>